<dbReference type="WormBase" id="SRAE_2000226000">
    <property type="protein sequence ID" value="SRP05281"/>
    <property type="gene ID" value="WBGene00262469"/>
</dbReference>
<accession>A0A090LHG8</accession>
<evidence type="ECO:0000256" key="7">
    <source>
        <dbReference type="SAM" id="Phobius"/>
    </source>
</evidence>
<feature type="transmembrane region" description="Helical" evidence="7">
    <location>
        <begin position="1047"/>
        <end position="1074"/>
    </location>
</feature>
<dbReference type="OMA" id="NQYTIHA"/>
<name>A0A090LHG8_STRRB</name>
<evidence type="ECO:0000313" key="13">
    <source>
        <dbReference type="WormBase" id="SRAE_2000226000"/>
    </source>
</evidence>
<keyword evidence="4" id="KW-0256">Endoplasmic reticulum</keyword>
<evidence type="ECO:0000259" key="8">
    <source>
        <dbReference type="Pfam" id="PF22898"/>
    </source>
</evidence>
<keyword evidence="11" id="KW-1185">Reference proteome</keyword>
<dbReference type="Pfam" id="PF22898">
    <property type="entry name" value="NOMO1-like_1st"/>
    <property type="match status" value="1"/>
</dbReference>
<sequence length="1097" mass="127094">MCTGFVKSPFKIDKNKIKITLLTENNLLKETTNIVPYNGFYAIPIYNTGKYILKIISNTDVIFDPPFFKLDLQNFDNNIKNKEFNFNALGYEIKGKIEDLIDINRVAVKLESLDGEIVKMETVNNDGEFKFIVIPGEYSISILTSQATCFHKSQYTINVIDSSVEIPITYISGYFITININGLNDLNSRIKLQISSDKKLFIENCITIKNNKKYKCIIEISTQSPNIIKCLPKGKYIIKPMITNDTGILFLPHEKEIEIDNENINISFEIDTFRVYGKTLANGIPINDVKIYNENEYIATSDNEGNFIWNNVRKGTYNIEAKKDGIIFTPIKAILDVNNQVIQPFNVVKFRVSGHVTLENNRTEKIDLSIESLIINAKLSIRTNEQGKFLIFLPIGNYSITVNDKKHGFVPRTHLAIFKDKPLDNIIFSKLKIDIIIILKIFENTCENIIINMKDDEEIFNKKQSCSGNEIVFKNVSPGTFTISIHDENLYCWKENSVKKFITGNDDNIIVFVQTGYFLKFYSPIETTLNVIEKESNILYPINVKNDINMLCVSNKGQYKILNNDCYVFEESSSELSVNENSIKHIMVKEFIIAIGIEMVDIIINDPLPFNVKIINNKNIYEKIYVTEIEPNNNHTLKLNIDNKYEESTFLITPISKNLIMEPKFIKINFDKNCQMKKNLFKFYKGHFIEGKISSYVNGVVVKYVDEENNIKLNSFVKENGTFIIGPLKYINDKYLSLEKKKYKFVLIKKDTVYLYKTIELSTLYIEFKNNITGEFIKNVMVTIYSESSYLTKNVASKGTLKITDLEEGNYIISPFRQEYHFYNTSKIIKVESKKLNTLILYGIQISYSIFGKITYPNNDPLPNKYLQGISKDCNSSQEIGLTDKNGEYRIPNLYPFCTYKITVQNKKNTNFYTFPKDYTIMVKDSPIQNINFIYFKLSNQNLEVYVKIDLIDIPVQNFIEIGIYRIKEKTPVLKKILIKEQLSFFVSKLPLDNETYIIKIDKISDSRFKYQYNSGIFKANTTFQFLKIILEPKKFNSEIGVPPGNIIGLIITTLIVFIFFNTENIKLIILFLIDYWKYMIGRETLFGKERLYGRRR</sequence>
<dbReference type="OrthoDB" id="10263633at2759"/>
<evidence type="ECO:0000256" key="4">
    <source>
        <dbReference type="ARBA" id="ARBA00022824"/>
    </source>
</evidence>
<organism evidence="10">
    <name type="scientific">Strongyloides ratti</name>
    <name type="common">Parasitic roundworm</name>
    <dbReference type="NCBI Taxonomy" id="34506"/>
    <lineage>
        <taxon>Eukaryota</taxon>
        <taxon>Metazoa</taxon>
        <taxon>Ecdysozoa</taxon>
        <taxon>Nematoda</taxon>
        <taxon>Chromadorea</taxon>
        <taxon>Rhabditida</taxon>
        <taxon>Tylenchina</taxon>
        <taxon>Panagrolaimomorpha</taxon>
        <taxon>Strongyloidoidea</taxon>
        <taxon>Strongyloididae</taxon>
        <taxon>Strongyloides</taxon>
    </lineage>
</organism>
<evidence type="ECO:0000313" key="10">
    <source>
        <dbReference type="EMBL" id="CEF67598.1"/>
    </source>
</evidence>
<dbReference type="SUPFAM" id="SSF49452">
    <property type="entry name" value="Starch-binding domain-like"/>
    <property type="match status" value="1"/>
</dbReference>
<dbReference type="InterPro" id="IPR013784">
    <property type="entry name" value="Carb-bd-like_fold"/>
</dbReference>
<evidence type="ECO:0000256" key="5">
    <source>
        <dbReference type="ARBA" id="ARBA00022989"/>
    </source>
</evidence>
<dbReference type="STRING" id="34506.A0A090LHG8"/>
<evidence type="ECO:0000313" key="11">
    <source>
        <dbReference type="Proteomes" id="UP000035682"/>
    </source>
</evidence>
<dbReference type="InterPro" id="IPR051417">
    <property type="entry name" value="SDr/BOS_complex"/>
</dbReference>
<dbReference type="PANTHER" id="PTHR23303:SF14">
    <property type="entry name" value="BOS COMPLEX SUBUNIT NOMO1-RELATED"/>
    <property type="match status" value="1"/>
</dbReference>
<gene>
    <name evidence="10 12 13" type="ORF">SRAE_2000226000</name>
</gene>
<dbReference type="GeneID" id="36379963"/>
<dbReference type="WBParaSite" id="SRAE_2000226000.1">
    <property type="protein sequence ID" value="SRAE_2000226000.1"/>
    <property type="gene ID" value="WBGene00262469"/>
</dbReference>
<dbReference type="Proteomes" id="UP000035682">
    <property type="component" value="Unplaced"/>
</dbReference>
<dbReference type="GO" id="GO:0030246">
    <property type="term" value="F:carbohydrate binding"/>
    <property type="evidence" value="ECO:0007669"/>
    <property type="project" value="InterPro"/>
</dbReference>
<evidence type="ECO:0000259" key="9">
    <source>
        <dbReference type="Pfam" id="PF22902"/>
    </source>
</evidence>
<reference evidence="12" key="2">
    <citation type="submission" date="2020-12" db="UniProtKB">
        <authorList>
            <consortium name="WormBaseParasite"/>
        </authorList>
    </citation>
    <scope>IDENTIFICATION</scope>
</reference>
<evidence type="ECO:0000256" key="3">
    <source>
        <dbReference type="ARBA" id="ARBA00022729"/>
    </source>
</evidence>
<keyword evidence="3" id="KW-0732">Signal</keyword>
<dbReference type="InterPro" id="IPR055073">
    <property type="entry name" value="NOMO1-like_9th"/>
</dbReference>
<evidence type="ECO:0000313" key="12">
    <source>
        <dbReference type="WBParaSite" id="SRAE_2000226000.1"/>
    </source>
</evidence>
<protein>
    <submittedName>
        <fullName evidence="10 12">Nodal modulator 1</fullName>
    </submittedName>
</protein>
<keyword evidence="5 7" id="KW-1133">Transmembrane helix</keyword>
<dbReference type="InterPro" id="IPR055075">
    <property type="entry name" value="NOMO-like_N"/>
</dbReference>
<dbReference type="Pfam" id="PF22902">
    <property type="entry name" value="NOMO1-like_9th"/>
    <property type="match status" value="1"/>
</dbReference>
<evidence type="ECO:0000256" key="1">
    <source>
        <dbReference type="ARBA" id="ARBA00004115"/>
    </source>
</evidence>
<keyword evidence="2 7" id="KW-0812">Transmembrane</keyword>
<feature type="domain" description="NOMO-like ninth beta-sandwich" evidence="9">
    <location>
        <begin position="685"/>
        <end position="749"/>
    </location>
</feature>
<dbReference type="PANTHER" id="PTHR23303">
    <property type="entry name" value="CARBOXYPEPTIDASE REGULATORY REGION-CONTAINING"/>
    <property type="match status" value="1"/>
</dbReference>
<dbReference type="GO" id="GO:0005789">
    <property type="term" value="C:endoplasmic reticulum membrane"/>
    <property type="evidence" value="ECO:0007669"/>
    <property type="project" value="UniProtKB-SubCell"/>
</dbReference>
<evidence type="ECO:0000256" key="6">
    <source>
        <dbReference type="ARBA" id="ARBA00023136"/>
    </source>
</evidence>
<dbReference type="EMBL" id="LN609529">
    <property type="protein sequence ID" value="CEF67598.1"/>
    <property type="molecule type" value="Genomic_DNA"/>
</dbReference>
<evidence type="ECO:0000256" key="2">
    <source>
        <dbReference type="ARBA" id="ARBA00022692"/>
    </source>
</evidence>
<reference evidence="10 11" key="1">
    <citation type="submission" date="2014-09" db="EMBL/GenBank/DDBJ databases">
        <authorList>
            <person name="Martin A.A."/>
        </authorList>
    </citation>
    <scope>NUCLEOTIDE SEQUENCE</scope>
    <source>
        <strain evidence="11">ED321</strain>
        <strain evidence="10">ED321 Heterogonic</strain>
    </source>
</reference>
<comment type="subcellular location">
    <subcellularLocation>
        <location evidence="1">Endoplasmic reticulum membrane</location>
        <topology evidence="1">Single-pass type I membrane protein</topology>
    </subcellularLocation>
</comment>
<dbReference type="CTD" id="36379963"/>
<keyword evidence="6 7" id="KW-0472">Membrane</keyword>
<proteinExistence type="predicted"/>
<feature type="domain" description="NOMO-like N-terminal beta-sandwich" evidence="8">
    <location>
        <begin position="4"/>
        <end position="86"/>
    </location>
</feature>
<dbReference type="AlphaFoldDB" id="A0A090LHG8"/>
<dbReference type="RefSeq" id="XP_024506798.1">
    <property type="nucleotide sequence ID" value="XM_024653309.1"/>
</dbReference>